<dbReference type="AlphaFoldDB" id="A0A7C4D1F7"/>
<protein>
    <submittedName>
        <fullName evidence="1">Nucleotidyltransferase domain-containing protein</fullName>
    </submittedName>
</protein>
<reference evidence="1" key="1">
    <citation type="journal article" date="2020" name="mSystems">
        <title>Genome- and Community-Level Interaction Insights into Carbon Utilization and Element Cycling Functions of Hydrothermarchaeota in Hydrothermal Sediment.</title>
        <authorList>
            <person name="Zhou Z."/>
            <person name="Liu Y."/>
            <person name="Xu W."/>
            <person name="Pan J."/>
            <person name="Luo Z.H."/>
            <person name="Li M."/>
        </authorList>
    </citation>
    <scope>NUCLEOTIDE SEQUENCE</scope>
    <source>
        <strain evidence="1">SpSt-649</strain>
    </source>
</reference>
<dbReference type="EMBL" id="DTBQ01000020">
    <property type="protein sequence ID" value="HGM46235.1"/>
    <property type="molecule type" value="Genomic_DNA"/>
</dbReference>
<evidence type="ECO:0000313" key="1">
    <source>
        <dbReference type="EMBL" id="HGM46235.1"/>
    </source>
</evidence>
<proteinExistence type="predicted"/>
<dbReference type="Gene3D" id="3.30.460.10">
    <property type="entry name" value="Beta Polymerase, domain 2"/>
    <property type="match status" value="1"/>
</dbReference>
<dbReference type="SUPFAM" id="SSF81301">
    <property type="entry name" value="Nucleotidyltransferase"/>
    <property type="match status" value="1"/>
</dbReference>
<accession>A0A7C4D1F7</accession>
<dbReference type="GO" id="GO:0016740">
    <property type="term" value="F:transferase activity"/>
    <property type="evidence" value="ECO:0007669"/>
    <property type="project" value="UniProtKB-KW"/>
</dbReference>
<comment type="caution">
    <text evidence="1">The sequence shown here is derived from an EMBL/GenBank/DDBJ whole genome shotgun (WGS) entry which is preliminary data.</text>
</comment>
<dbReference type="InterPro" id="IPR043519">
    <property type="entry name" value="NT_sf"/>
</dbReference>
<name>A0A7C4D1F7_THEPE</name>
<sequence length="250" mass="28539">MAIFPAGVPGRGVSTRSDGQALLEAAMRVAEEISSAFVGKRGVVGIVYLGGLARGYFDVHSDVDIVVYKRRGARIGWPREKEYEYGGFAIDLEVRDYERDLYRRWSFEERWVFLHALVRYDPQGLVRRLFELKVPLSESERRRLLEEELAKARWSLSDVDAWLHRGDPLSAHFVAITSLKHFLRALAVYNGIPPPPDKWLLHAVSSLEEKPPQLIQLAQDVLVAPSLTELERKKAALRELESWLLAHVQK</sequence>
<keyword evidence="1" id="KW-0808">Transferase</keyword>
<organism evidence="1">
    <name type="scientific">Thermofilum pendens</name>
    <dbReference type="NCBI Taxonomy" id="2269"/>
    <lineage>
        <taxon>Archaea</taxon>
        <taxon>Thermoproteota</taxon>
        <taxon>Thermoprotei</taxon>
        <taxon>Thermofilales</taxon>
        <taxon>Thermofilaceae</taxon>
        <taxon>Thermofilum</taxon>
    </lineage>
</organism>
<dbReference type="CDD" id="cd05403">
    <property type="entry name" value="NT_KNTase_like"/>
    <property type="match status" value="1"/>
</dbReference>
<gene>
    <name evidence="1" type="ORF">ENU21_00590</name>
</gene>